<accession>A0A1Q6R545</accession>
<protein>
    <submittedName>
        <fullName evidence="1">Uncharacterized protein</fullName>
    </submittedName>
</protein>
<dbReference type="RefSeq" id="WP_303679956.1">
    <property type="nucleotide sequence ID" value="NZ_MNTG01000030.1"/>
</dbReference>
<dbReference type="AlphaFoldDB" id="A0A1Q6R545"/>
<dbReference type="STRING" id="626940.BHW43_06535"/>
<evidence type="ECO:0000313" key="1">
    <source>
        <dbReference type="EMBL" id="OLA37479.1"/>
    </source>
</evidence>
<dbReference type="Proteomes" id="UP000186777">
    <property type="component" value="Unassembled WGS sequence"/>
</dbReference>
<evidence type="ECO:0000313" key="2">
    <source>
        <dbReference type="Proteomes" id="UP000186777"/>
    </source>
</evidence>
<sequence length="72" mass="8216">MNVNEAVFDLLRCARFNHLNGPTQKEIAQAAEKIMGNLEGMSRFEAKKTLKLVKMILDNYLVVSNSEDTRMK</sequence>
<proteinExistence type="predicted"/>
<reference evidence="1 2" key="1">
    <citation type="journal article" date="2016" name="Nat. Biotechnol.">
        <title>Measurement of bacterial replication rates in microbial communities.</title>
        <authorList>
            <person name="Brown C.T."/>
            <person name="Olm M.R."/>
            <person name="Thomas B.C."/>
            <person name="Banfield J.F."/>
        </authorList>
    </citation>
    <scope>NUCLEOTIDE SEQUENCE [LARGE SCALE GENOMIC DNA]</scope>
    <source>
        <strain evidence="1">46_33</strain>
    </source>
</reference>
<dbReference type="EMBL" id="MNTG01000030">
    <property type="protein sequence ID" value="OLA37479.1"/>
    <property type="molecule type" value="Genomic_DNA"/>
</dbReference>
<gene>
    <name evidence="1" type="ORF">BHW43_06535</name>
</gene>
<comment type="caution">
    <text evidence="1">The sequence shown here is derived from an EMBL/GenBank/DDBJ whole genome shotgun (WGS) entry which is preliminary data.</text>
</comment>
<name>A0A1Q6R545_9FIRM</name>
<organism evidence="1 2">
    <name type="scientific">Phascolarctobacterium succinatutens</name>
    <dbReference type="NCBI Taxonomy" id="626940"/>
    <lineage>
        <taxon>Bacteria</taxon>
        <taxon>Bacillati</taxon>
        <taxon>Bacillota</taxon>
        <taxon>Negativicutes</taxon>
        <taxon>Acidaminococcales</taxon>
        <taxon>Acidaminococcaceae</taxon>
        <taxon>Phascolarctobacterium</taxon>
    </lineage>
</organism>